<keyword evidence="11 18" id="KW-1133">Transmembrane helix</keyword>
<evidence type="ECO:0000256" key="13">
    <source>
        <dbReference type="ARBA" id="ARBA00023075"/>
    </source>
</evidence>
<evidence type="ECO:0000256" key="6">
    <source>
        <dbReference type="ARBA" id="ARBA00022660"/>
    </source>
</evidence>
<keyword evidence="15 18" id="KW-0472">Membrane</keyword>
<keyword evidence="21" id="KW-1185">Reference proteome</keyword>
<keyword evidence="7 18" id="KW-0812">Transmembrane</keyword>
<reference evidence="20 21" key="1">
    <citation type="journal article" date="2020" name="Mol. Biol. Evol.">
        <title>Interspecific Gene Flow and the Evolution of Specialization in Black and White Rhinoceros.</title>
        <authorList>
            <person name="Moodley Y."/>
            <person name="Westbury M.V."/>
            <person name="Russo I.M."/>
            <person name="Gopalakrishnan S."/>
            <person name="Rakotoarivelo A."/>
            <person name="Olsen R.A."/>
            <person name="Prost S."/>
            <person name="Tunstall T."/>
            <person name="Ryder O.A."/>
            <person name="Dalen L."/>
            <person name="Bruford M.W."/>
        </authorList>
    </citation>
    <scope>NUCLEOTIDE SEQUENCE [LARGE SCALE GENOMIC DNA]</scope>
    <source>
        <strain evidence="20">SBR-YM</strain>
        <tissue evidence="20">Skin</tissue>
    </source>
</reference>
<dbReference type="PANTHER" id="PTHR46552:SF1">
    <property type="entry name" value="NADH-UBIQUINONE OXIDOREDUCTASE CHAIN 2"/>
    <property type="match status" value="1"/>
</dbReference>
<dbReference type="Pfam" id="PF00361">
    <property type="entry name" value="Proton_antipo_M"/>
    <property type="match status" value="1"/>
</dbReference>
<evidence type="ECO:0000256" key="2">
    <source>
        <dbReference type="ARBA" id="ARBA00007012"/>
    </source>
</evidence>
<dbReference type="AlphaFoldDB" id="A0A7J7EPU0"/>
<evidence type="ECO:0000256" key="10">
    <source>
        <dbReference type="ARBA" id="ARBA00022982"/>
    </source>
</evidence>
<evidence type="ECO:0000256" key="7">
    <source>
        <dbReference type="ARBA" id="ARBA00022692"/>
    </source>
</evidence>
<dbReference type="Proteomes" id="UP000551758">
    <property type="component" value="Unassembled WGS sequence"/>
</dbReference>
<dbReference type="GO" id="GO:0008137">
    <property type="term" value="F:NADH dehydrogenase (ubiquinone) activity"/>
    <property type="evidence" value="ECO:0007669"/>
    <property type="project" value="UniProtKB-EC"/>
</dbReference>
<dbReference type="EC" id="7.1.1.2" evidence="3"/>
<evidence type="ECO:0000259" key="19">
    <source>
        <dbReference type="Pfam" id="PF00361"/>
    </source>
</evidence>
<feature type="transmembrane region" description="Helical" evidence="18">
    <location>
        <begin position="36"/>
        <end position="56"/>
    </location>
</feature>
<keyword evidence="10" id="KW-0249">Electron transport</keyword>
<dbReference type="GO" id="GO:0006120">
    <property type="term" value="P:mitochondrial electron transport, NADH to ubiquinone"/>
    <property type="evidence" value="ECO:0007669"/>
    <property type="project" value="TreeGrafter"/>
</dbReference>
<evidence type="ECO:0000256" key="11">
    <source>
        <dbReference type="ARBA" id="ARBA00022989"/>
    </source>
</evidence>
<sequence>MKKLLTSYTSPMHMTPIIPILIKKFNPRAIEASTKYFLTQATASVLLMIAIIINLIHSGQ</sequence>
<dbReference type="EMBL" id="JACDTQ010002517">
    <property type="protein sequence ID" value="KAF5917738.1"/>
    <property type="molecule type" value="Genomic_DNA"/>
</dbReference>
<dbReference type="InterPro" id="IPR001750">
    <property type="entry name" value="ND/Mrp_TM"/>
</dbReference>
<organism evidence="20 21">
    <name type="scientific">Diceros bicornis minor</name>
    <name type="common">South-central black rhinoceros</name>
    <dbReference type="NCBI Taxonomy" id="77932"/>
    <lineage>
        <taxon>Eukaryota</taxon>
        <taxon>Metazoa</taxon>
        <taxon>Chordata</taxon>
        <taxon>Craniata</taxon>
        <taxon>Vertebrata</taxon>
        <taxon>Euteleostomi</taxon>
        <taxon>Mammalia</taxon>
        <taxon>Eutheria</taxon>
        <taxon>Laurasiatheria</taxon>
        <taxon>Perissodactyla</taxon>
        <taxon>Rhinocerotidae</taxon>
        <taxon>Diceros</taxon>
    </lineage>
</organism>
<evidence type="ECO:0000256" key="8">
    <source>
        <dbReference type="ARBA" id="ARBA00022792"/>
    </source>
</evidence>
<evidence type="ECO:0000313" key="20">
    <source>
        <dbReference type="EMBL" id="KAF5917738.1"/>
    </source>
</evidence>
<evidence type="ECO:0000256" key="18">
    <source>
        <dbReference type="SAM" id="Phobius"/>
    </source>
</evidence>
<evidence type="ECO:0000256" key="12">
    <source>
        <dbReference type="ARBA" id="ARBA00023027"/>
    </source>
</evidence>
<keyword evidence="13" id="KW-0830">Ubiquinone</keyword>
<keyword evidence="14" id="KW-0496">Mitochondrion</keyword>
<keyword evidence="12" id="KW-0520">NAD</keyword>
<evidence type="ECO:0000256" key="15">
    <source>
        <dbReference type="ARBA" id="ARBA00023136"/>
    </source>
</evidence>
<evidence type="ECO:0000256" key="3">
    <source>
        <dbReference type="ARBA" id="ARBA00012944"/>
    </source>
</evidence>
<dbReference type="GO" id="GO:0005743">
    <property type="term" value="C:mitochondrial inner membrane"/>
    <property type="evidence" value="ECO:0007669"/>
    <property type="project" value="UniProtKB-SubCell"/>
</dbReference>
<evidence type="ECO:0000256" key="14">
    <source>
        <dbReference type="ARBA" id="ARBA00023128"/>
    </source>
</evidence>
<protein>
    <recommendedName>
        <fullName evidence="4">NADH-ubiquinone oxidoreductase chain 2</fullName>
        <ecNumber evidence="3">7.1.1.2</ecNumber>
    </recommendedName>
    <alternativeName>
        <fullName evidence="16">NADH dehydrogenase subunit 2</fullName>
    </alternativeName>
</protein>
<evidence type="ECO:0000256" key="9">
    <source>
        <dbReference type="ARBA" id="ARBA00022967"/>
    </source>
</evidence>
<keyword evidence="6" id="KW-0679">Respiratory chain</keyword>
<proteinExistence type="inferred from homology"/>
<evidence type="ECO:0000256" key="4">
    <source>
        <dbReference type="ARBA" id="ARBA00021008"/>
    </source>
</evidence>
<keyword evidence="8" id="KW-0999">Mitochondrion inner membrane</keyword>
<name>A0A7J7EPU0_DICBM</name>
<accession>A0A7J7EPU0</accession>
<keyword evidence="5" id="KW-0813">Transport</keyword>
<dbReference type="InterPro" id="IPR050175">
    <property type="entry name" value="Complex_I_Subunit_2"/>
</dbReference>
<gene>
    <name evidence="20" type="ORF">HPG69_013575</name>
</gene>
<evidence type="ECO:0000256" key="1">
    <source>
        <dbReference type="ARBA" id="ARBA00004448"/>
    </source>
</evidence>
<comment type="catalytic activity">
    <reaction evidence="17">
        <text>a ubiquinone + NADH + 5 H(+)(in) = a ubiquinol + NAD(+) + 4 H(+)(out)</text>
        <dbReference type="Rhea" id="RHEA:29091"/>
        <dbReference type="Rhea" id="RHEA-COMP:9565"/>
        <dbReference type="Rhea" id="RHEA-COMP:9566"/>
        <dbReference type="ChEBI" id="CHEBI:15378"/>
        <dbReference type="ChEBI" id="CHEBI:16389"/>
        <dbReference type="ChEBI" id="CHEBI:17976"/>
        <dbReference type="ChEBI" id="CHEBI:57540"/>
        <dbReference type="ChEBI" id="CHEBI:57945"/>
        <dbReference type="EC" id="7.1.1.2"/>
    </reaction>
</comment>
<comment type="caution">
    <text evidence="20">The sequence shown here is derived from an EMBL/GenBank/DDBJ whole genome shotgun (WGS) entry which is preliminary data.</text>
</comment>
<dbReference type="PANTHER" id="PTHR46552">
    <property type="entry name" value="NADH-UBIQUINONE OXIDOREDUCTASE CHAIN 2"/>
    <property type="match status" value="1"/>
</dbReference>
<comment type="similarity">
    <text evidence="2">Belongs to the complex I subunit 2 family.</text>
</comment>
<feature type="domain" description="NADH:quinone oxidoreductase/Mrp antiporter transmembrane" evidence="19">
    <location>
        <begin position="20"/>
        <end position="53"/>
    </location>
</feature>
<evidence type="ECO:0000313" key="21">
    <source>
        <dbReference type="Proteomes" id="UP000551758"/>
    </source>
</evidence>
<evidence type="ECO:0000256" key="17">
    <source>
        <dbReference type="ARBA" id="ARBA00049551"/>
    </source>
</evidence>
<evidence type="ECO:0000256" key="5">
    <source>
        <dbReference type="ARBA" id="ARBA00022448"/>
    </source>
</evidence>
<comment type="subcellular location">
    <subcellularLocation>
        <location evidence="1">Mitochondrion inner membrane</location>
        <topology evidence="1">Multi-pass membrane protein</topology>
    </subcellularLocation>
</comment>
<evidence type="ECO:0000256" key="16">
    <source>
        <dbReference type="ARBA" id="ARBA00031028"/>
    </source>
</evidence>
<keyword evidence="9" id="KW-1278">Translocase</keyword>